<feature type="compositionally biased region" description="Basic and acidic residues" evidence="1">
    <location>
        <begin position="724"/>
        <end position="747"/>
    </location>
</feature>
<feature type="region of interest" description="Disordered" evidence="1">
    <location>
        <begin position="67"/>
        <end position="150"/>
    </location>
</feature>
<gene>
    <name evidence="2" type="ORF">N7492_006662</name>
</gene>
<feature type="region of interest" description="Disordered" evidence="1">
    <location>
        <begin position="859"/>
        <end position="878"/>
    </location>
</feature>
<feature type="region of interest" description="Disordered" evidence="1">
    <location>
        <begin position="724"/>
        <end position="752"/>
    </location>
</feature>
<feature type="compositionally biased region" description="Low complexity" evidence="1">
    <location>
        <begin position="1009"/>
        <end position="1018"/>
    </location>
</feature>
<proteinExistence type="predicted"/>
<feature type="compositionally biased region" description="Pro residues" evidence="1">
    <location>
        <begin position="971"/>
        <end position="984"/>
    </location>
</feature>
<feature type="region of interest" description="Disordered" evidence="1">
    <location>
        <begin position="296"/>
        <end position="350"/>
    </location>
</feature>
<evidence type="ECO:0000256" key="1">
    <source>
        <dbReference type="SAM" id="MobiDB-lite"/>
    </source>
</evidence>
<feature type="compositionally biased region" description="Polar residues" evidence="1">
    <location>
        <begin position="606"/>
        <end position="619"/>
    </location>
</feature>
<dbReference type="EMBL" id="JAPQKO010000005">
    <property type="protein sequence ID" value="KAJ5161270.1"/>
    <property type="molecule type" value="Genomic_DNA"/>
</dbReference>
<accession>A0A9W9LKL1</accession>
<dbReference type="OrthoDB" id="4347at2759"/>
<feature type="compositionally biased region" description="Acidic residues" evidence="1">
    <location>
        <begin position="328"/>
        <end position="338"/>
    </location>
</feature>
<evidence type="ECO:0000313" key="3">
    <source>
        <dbReference type="Proteomes" id="UP001146351"/>
    </source>
</evidence>
<dbReference type="AlphaFoldDB" id="A0A9W9LKL1"/>
<feature type="compositionally biased region" description="Low complexity" evidence="1">
    <location>
        <begin position="642"/>
        <end position="656"/>
    </location>
</feature>
<feature type="region of interest" description="Disordered" evidence="1">
    <location>
        <begin position="1"/>
        <end position="34"/>
    </location>
</feature>
<dbReference type="Proteomes" id="UP001146351">
    <property type="component" value="Unassembled WGS sequence"/>
</dbReference>
<name>A0A9W9LKL1_9EURO</name>
<reference evidence="2" key="2">
    <citation type="journal article" date="2023" name="IMA Fungus">
        <title>Comparative genomic study of the Penicillium genus elucidates a diverse pangenome and 15 lateral gene transfer events.</title>
        <authorList>
            <person name="Petersen C."/>
            <person name="Sorensen T."/>
            <person name="Nielsen M.R."/>
            <person name="Sondergaard T.E."/>
            <person name="Sorensen J.L."/>
            <person name="Fitzpatrick D.A."/>
            <person name="Frisvad J.C."/>
            <person name="Nielsen K.L."/>
        </authorList>
    </citation>
    <scope>NUCLEOTIDE SEQUENCE</scope>
    <source>
        <strain evidence="2">IBT 21917</strain>
    </source>
</reference>
<organism evidence="2 3">
    <name type="scientific">Penicillium capsulatum</name>
    <dbReference type="NCBI Taxonomy" id="69766"/>
    <lineage>
        <taxon>Eukaryota</taxon>
        <taxon>Fungi</taxon>
        <taxon>Dikarya</taxon>
        <taxon>Ascomycota</taxon>
        <taxon>Pezizomycotina</taxon>
        <taxon>Eurotiomycetes</taxon>
        <taxon>Eurotiomycetidae</taxon>
        <taxon>Eurotiales</taxon>
        <taxon>Aspergillaceae</taxon>
        <taxon>Penicillium</taxon>
    </lineage>
</organism>
<comment type="caution">
    <text evidence="2">The sequence shown here is derived from an EMBL/GenBank/DDBJ whole genome shotgun (WGS) entry which is preliminary data.</text>
</comment>
<feature type="compositionally biased region" description="Polar residues" evidence="1">
    <location>
        <begin position="666"/>
        <end position="682"/>
    </location>
</feature>
<feature type="region of interest" description="Disordered" evidence="1">
    <location>
        <begin position="937"/>
        <end position="1018"/>
    </location>
</feature>
<keyword evidence="3" id="KW-1185">Reference proteome</keyword>
<feature type="region of interest" description="Disordered" evidence="1">
    <location>
        <begin position="1060"/>
        <end position="1120"/>
    </location>
</feature>
<sequence>MEQSTAQNPLPGMPHGVNPQGQLPPDYWNGLDPIYSDTHLQAAPQARQDSSAHQTPLGISWDHPVFQQQPQQPTRPQSQSQHRSHATPTDPNHGIYTMPQSWQPNPLHQTTRGYGVSSSFPSQQQIPVPPYQQGQLSFDSRSINPSEDASFPQYAFPPNYFDPQQLPTQASEQVLHQQSTEFPPPTPHSNLPQYAIPPGYPPDLHNTIDLTHDFPSEAGMSHQTIDPQFINPGAQMPGHQGIQENMLFGAPPNFQANDGRVFNYYQNDISIQPQPRAVPALQPAARFPHPDVVIPTKKAGTKKQTQSKKAGAKTQKSKSRSGSPSSSDDSELEIEAPDEPSPIPATRPTDPVAAAEYDTLLAVWSPRNKRPTADKVKSALVAFKDVIKVLRDAWKDQVQAMKLAENQGNNDKATQLKQDVALQRRIMDMIVVVTMETGHSMIVEKYALLPSMISFSPAFLPSPAHGYYDHRSLKRIEHVAHVNSLLGEHPMALAAVYSFLADRFQAADYEGSLTVNLLKLLARFTTVDEELLQKTNIAKILPRFVKKGGPVIKELAQKVMENAAASTKRKQNNAKAGNEDSSAKNSGADSPSADLVGSKRPRDGESNSQPATKRMTVTSNHRDTSKSGVATNGSAKRPGEVAANGKQGAAAARPRANIVAPKPSSLFGTLSSASKRPGTTNAERAAAAAAAKPIPAKNDEKPAPPPAKPAFSFGDIMADLSKPKEKVVAKPTEERPPETAEEKERRLRKESRRKLRVTWKPDDSLTEVRLFTHDPEEELGPGDGSLRGMGDVKGEGSVLKLHKDLEELEEEDMGGIRETNYHDYVGLSGKCLLPLLGALRFLTLLEIEFESKEMKDANFIKRGGEQQPSSPERTAQDHRESTTLMVFYTSPADVPSTPKEPPAPDPDEVVPDEVQFGELPDHVKARQERYYSYMNPKPTVPPAQESQPAATGGGFDISGLLKLIGNQQQSTPPPPPVPQPPAPAPMVDLERTISMFRQQQAPPPPPVPQTSATQPPAAAMGLQGVLDIMKQMQPQATFQQPQQTQAAMQPNLGAMFSQLAAMNPQGGPPAQPATYEDPDRKRMREVGQYDSLNDSQWARGKRTKANDPKPVSTAFHLRNG</sequence>
<evidence type="ECO:0000313" key="2">
    <source>
        <dbReference type="EMBL" id="KAJ5161270.1"/>
    </source>
</evidence>
<protein>
    <submittedName>
        <fullName evidence="2">Zinc finger CCCH-type</fullName>
    </submittedName>
</protein>
<feature type="region of interest" description="Disordered" evidence="1">
    <location>
        <begin position="563"/>
        <end position="707"/>
    </location>
</feature>
<feature type="compositionally biased region" description="Polar residues" evidence="1">
    <location>
        <begin position="98"/>
        <end position="147"/>
    </location>
</feature>
<reference evidence="2" key="1">
    <citation type="submission" date="2022-11" db="EMBL/GenBank/DDBJ databases">
        <authorList>
            <person name="Petersen C."/>
        </authorList>
    </citation>
    <scope>NUCLEOTIDE SEQUENCE</scope>
    <source>
        <strain evidence="2">IBT 21917</strain>
    </source>
</reference>
<feature type="compositionally biased region" description="Basic and acidic residues" evidence="1">
    <location>
        <begin position="1077"/>
        <end position="1087"/>
    </location>
</feature>
<feature type="compositionally biased region" description="Low complexity" evidence="1">
    <location>
        <begin position="67"/>
        <end position="81"/>
    </location>
</feature>